<proteinExistence type="predicted"/>
<accession>A0A1W5CTI2</accession>
<dbReference type="Proteomes" id="UP000192927">
    <property type="component" value="Unassembled WGS sequence"/>
</dbReference>
<evidence type="ECO:0000256" key="2">
    <source>
        <dbReference type="SAM" id="MobiDB-lite"/>
    </source>
</evidence>
<sequence>MAANGEAVKADNPNDTDKEIEAFTAHNQEVIDCQQQQIRRVQQEIKYEENKQELEKLNARLQEGPKAATTMPENNGGFTPGDEDIYRTKDYPHYRQYIHQIEQLPAELRLEELNRYLDYLLADRWTAHCNEKKSMEDTWDNQKAFLETQLGDHDNRVYNAWMDWMNCHKLGNKSDDEYLCRSDELLAQIGDEAKDHHWIQLMIFFKGLDQAMKQKIHGHPVFPNSYEDLVTLMKKLRPSIGTEAYLQTTTTNTGSSGRTSANVAKRNPRKPSMSVITKLHYPELSRD</sequence>
<keyword evidence="1" id="KW-0175">Coiled coil</keyword>
<organism evidence="3 4">
    <name type="scientific">Lasallia pustulata</name>
    <dbReference type="NCBI Taxonomy" id="136370"/>
    <lineage>
        <taxon>Eukaryota</taxon>
        <taxon>Fungi</taxon>
        <taxon>Dikarya</taxon>
        <taxon>Ascomycota</taxon>
        <taxon>Pezizomycotina</taxon>
        <taxon>Lecanoromycetes</taxon>
        <taxon>OSLEUM clade</taxon>
        <taxon>Umbilicariomycetidae</taxon>
        <taxon>Umbilicariales</taxon>
        <taxon>Umbilicariaceae</taxon>
        <taxon>Lasallia</taxon>
    </lineage>
</organism>
<evidence type="ECO:0000313" key="4">
    <source>
        <dbReference type="Proteomes" id="UP000192927"/>
    </source>
</evidence>
<feature type="compositionally biased region" description="Low complexity" evidence="2">
    <location>
        <begin position="249"/>
        <end position="260"/>
    </location>
</feature>
<protein>
    <submittedName>
        <fullName evidence="3">Uncharacterized protein</fullName>
    </submittedName>
</protein>
<dbReference type="AlphaFoldDB" id="A0A1W5CTI2"/>
<keyword evidence="4" id="KW-1185">Reference proteome</keyword>
<feature type="coiled-coil region" evidence="1">
    <location>
        <begin position="31"/>
        <end position="64"/>
    </location>
</feature>
<evidence type="ECO:0000256" key="1">
    <source>
        <dbReference type="SAM" id="Coils"/>
    </source>
</evidence>
<feature type="region of interest" description="Disordered" evidence="2">
    <location>
        <begin position="249"/>
        <end position="271"/>
    </location>
</feature>
<reference evidence="4" key="1">
    <citation type="submission" date="2017-03" db="EMBL/GenBank/DDBJ databases">
        <authorList>
            <person name="Sharma R."/>
            <person name="Thines M."/>
        </authorList>
    </citation>
    <scope>NUCLEOTIDE SEQUENCE [LARGE SCALE GENOMIC DNA]</scope>
</reference>
<evidence type="ECO:0000313" key="3">
    <source>
        <dbReference type="EMBL" id="SLM34045.1"/>
    </source>
</evidence>
<name>A0A1W5CTI2_9LECA</name>
<dbReference type="EMBL" id="FWEW01000205">
    <property type="protein sequence ID" value="SLM34045.1"/>
    <property type="molecule type" value="Genomic_DNA"/>
</dbReference>